<dbReference type="Pfam" id="PF00270">
    <property type="entry name" value="DEAD"/>
    <property type="match status" value="1"/>
</dbReference>
<proteinExistence type="inferred from homology"/>
<evidence type="ECO:0000313" key="13">
    <source>
        <dbReference type="Proteomes" id="UP000778951"/>
    </source>
</evidence>
<dbReference type="InterPro" id="IPR050079">
    <property type="entry name" value="DEAD_box_RNA_helicase"/>
</dbReference>
<dbReference type="PANTHER" id="PTHR47959">
    <property type="entry name" value="ATP-DEPENDENT RNA HELICASE RHLE-RELATED"/>
    <property type="match status" value="1"/>
</dbReference>
<dbReference type="GO" id="GO:0005829">
    <property type="term" value="C:cytosol"/>
    <property type="evidence" value="ECO:0007669"/>
    <property type="project" value="TreeGrafter"/>
</dbReference>
<dbReference type="EMBL" id="JAATLM010000001">
    <property type="protein sequence ID" value="NIZ69974.1"/>
    <property type="molecule type" value="Genomic_DNA"/>
</dbReference>
<dbReference type="RefSeq" id="WP_167696042.1">
    <property type="nucleotide sequence ID" value="NZ_CP118181.1"/>
</dbReference>
<dbReference type="PROSITE" id="PS51192">
    <property type="entry name" value="HELICASE_ATP_BIND_1"/>
    <property type="match status" value="1"/>
</dbReference>
<evidence type="ECO:0000256" key="2">
    <source>
        <dbReference type="ARBA" id="ARBA00022801"/>
    </source>
</evidence>
<evidence type="ECO:0000256" key="1">
    <source>
        <dbReference type="ARBA" id="ARBA00022741"/>
    </source>
</evidence>
<evidence type="ECO:0000256" key="3">
    <source>
        <dbReference type="ARBA" id="ARBA00022806"/>
    </source>
</evidence>
<evidence type="ECO:0000256" key="4">
    <source>
        <dbReference type="ARBA" id="ARBA00022840"/>
    </source>
</evidence>
<dbReference type="InterPro" id="IPR027417">
    <property type="entry name" value="P-loop_NTPase"/>
</dbReference>
<dbReference type="CDD" id="cd18787">
    <property type="entry name" value="SF2_C_DEAD"/>
    <property type="match status" value="1"/>
</dbReference>
<dbReference type="AlphaFoldDB" id="A0A968GJA1"/>
<dbReference type="PROSITE" id="PS51194">
    <property type="entry name" value="HELICASE_CTER"/>
    <property type="match status" value="1"/>
</dbReference>
<evidence type="ECO:0000259" key="10">
    <source>
        <dbReference type="PROSITE" id="PS51194"/>
    </source>
</evidence>
<evidence type="ECO:0000256" key="6">
    <source>
        <dbReference type="PROSITE-ProRule" id="PRU00552"/>
    </source>
</evidence>
<evidence type="ECO:0000256" key="5">
    <source>
        <dbReference type="ARBA" id="ARBA00038437"/>
    </source>
</evidence>
<feature type="domain" description="Helicase ATP-binding" evidence="9">
    <location>
        <begin position="33"/>
        <end position="206"/>
    </location>
</feature>
<feature type="domain" description="Helicase C-terminal" evidence="10">
    <location>
        <begin position="230"/>
        <end position="388"/>
    </location>
</feature>
<protein>
    <submittedName>
        <fullName evidence="12">DEAD/DEAH box helicase</fullName>
    </submittedName>
</protein>
<dbReference type="GO" id="GO:0003724">
    <property type="term" value="F:RNA helicase activity"/>
    <property type="evidence" value="ECO:0007669"/>
    <property type="project" value="InterPro"/>
</dbReference>
<dbReference type="InterPro" id="IPR001650">
    <property type="entry name" value="Helicase_C-like"/>
</dbReference>
<dbReference type="InterPro" id="IPR000629">
    <property type="entry name" value="RNA-helicase_DEAD-box_CS"/>
</dbReference>
<dbReference type="GO" id="GO:0016787">
    <property type="term" value="F:hydrolase activity"/>
    <property type="evidence" value="ECO:0007669"/>
    <property type="project" value="UniProtKB-KW"/>
</dbReference>
<dbReference type="SUPFAM" id="SSF52540">
    <property type="entry name" value="P-loop containing nucleoside triphosphate hydrolases"/>
    <property type="match status" value="1"/>
</dbReference>
<keyword evidence="4 7" id="KW-0067">ATP-binding</keyword>
<dbReference type="SMART" id="SM00490">
    <property type="entry name" value="HELICc"/>
    <property type="match status" value="1"/>
</dbReference>
<dbReference type="SMART" id="SM00487">
    <property type="entry name" value="DEXDc"/>
    <property type="match status" value="1"/>
</dbReference>
<dbReference type="GO" id="GO:0005524">
    <property type="term" value="F:ATP binding"/>
    <property type="evidence" value="ECO:0007669"/>
    <property type="project" value="UniProtKB-KW"/>
</dbReference>
<feature type="compositionally biased region" description="Basic and acidic residues" evidence="8">
    <location>
        <begin position="507"/>
        <end position="518"/>
    </location>
</feature>
<dbReference type="InterPro" id="IPR014001">
    <property type="entry name" value="Helicase_ATP-bd"/>
</dbReference>
<evidence type="ECO:0000259" key="11">
    <source>
        <dbReference type="PROSITE" id="PS51195"/>
    </source>
</evidence>
<dbReference type="CDD" id="cd00268">
    <property type="entry name" value="DEADc"/>
    <property type="match status" value="1"/>
</dbReference>
<comment type="caution">
    <text evidence="12">The sequence shown here is derived from an EMBL/GenBank/DDBJ whole genome shotgun (WGS) entry which is preliminary data.</text>
</comment>
<gene>
    <name evidence="12" type="ORF">HCT48_07115</name>
</gene>
<reference evidence="12" key="1">
    <citation type="submission" date="2020-03" db="EMBL/GenBank/DDBJ databases">
        <title>Spirochaetal bacteria isolated from arthropods constitute a novel genus Entomospira genus novum within the order Spirochaetales.</title>
        <authorList>
            <person name="Grana-Miraglia L."/>
            <person name="Sikutova S."/>
            <person name="Fingerle V."/>
            <person name="Sing A."/>
            <person name="Castillo-Ramirez S."/>
            <person name="Margos G."/>
            <person name="Rudolf I."/>
        </authorList>
    </citation>
    <scope>NUCLEOTIDE SEQUENCE</scope>
    <source>
        <strain evidence="12">BR149</strain>
    </source>
</reference>
<dbReference type="PROSITE" id="PS51195">
    <property type="entry name" value="Q_MOTIF"/>
    <property type="match status" value="1"/>
</dbReference>
<evidence type="ECO:0000256" key="7">
    <source>
        <dbReference type="RuleBase" id="RU000492"/>
    </source>
</evidence>
<feature type="compositionally biased region" description="Polar residues" evidence="8">
    <location>
        <begin position="524"/>
        <end position="537"/>
    </location>
</feature>
<feature type="compositionally biased region" description="Basic and acidic residues" evidence="8">
    <location>
        <begin position="442"/>
        <end position="500"/>
    </location>
</feature>
<accession>A0A968GJA1</accession>
<feature type="short sequence motif" description="Q motif" evidence="6">
    <location>
        <begin position="1"/>
        <end position="29"/>
    </location>
</feature>
<dbReference type="Proteomes" id="UP000778951">
    <property type="component" value="Unassembled WGS sequence"/>
</dbReference>
<keyword evidence="1 7" id="KW-0547">Nucleotide-binding</keyword>
<feature type="domain" description="DEAD-box RNA helicase Q" evidence="11">
    <location>
        <begin position="1"/>
        <end position="29"/>
    </location>
</feature>
<keyword evidence="3 7" id="KW-0347">Helicase</keyword>
<dbReference type="InterPro" id="IPR014014">
    <property type="entry name" value="RNA_helicase_DEAD_Q_motif"/>
</dbReference>
<evidence type="ECO:0000256" key="8">
    <source>
        <dbReference type="SAM" id="MobiDB-lite"/>
    </source>
</evidence>
<dbReference type="PROSITE" id="PS00039">
    <property type="entry name" value="DEAD_ATP_HELICASE"/>
    <property type="match status" value="1"/>
</dbReference>
<dbReference type="Pfam" id="PF00271">
    <property type="entry name" value="Helicase_C"/>
    <property type="match status" value="1"/>
</dbReference>
<dbReference type="Gene3D" id="3.40.50.300">
    <property type="entry name" value="P-loop containing nucleotide triphosphate hydrolases"/>
    <property type="match status" value="2"/>
</dbReference>
<name>A0A968GJA1_9SPIO</name>
<dbReference type="InterPro" id="IPR011545">
    <property type="entry name" value="DEAD/DEAH_box_helicase_dom"/>
</dbReference>
<organism evidence="12 13">
    <name type="scientific">Entomospira culicis</name>
    <dbReference type="NCBI Taxonomy" id="2719989"/>
    <lineage>
        <taxon>Bacteria</taxon>
        <taxon>Pseudomonadati</taxon>
        <taxon>Spirochaetota</taxon>
        <taxon>Spirochaetia</taxon>
        <taxon>Spirochaetales</taxon>
        <taxon>Spirochaetaceae</taxon>
        <taxon>Entomospira</taxon>
    </lineage>
</organism>
<dbReference type="GO" id="GO:0003676">
    <property type="term" value="F:nucleic acid binding"/>
    <property type="evidence" value="ECO:0007669"/>
    <property type="project" value="InterPro"/>
</dbReference>
<keyword evidence="2 7" id="KW-0378">Hydrolase</keyword>
<dbReference type="PANTHER" id="PTHR47959:SF10">
    <property type="entry name" value="ATP-DEPENDENT RNA HELICASE RHLB"/>
    <property type="match status" value="1"/>
</dbReference>
<feature type="region of interest" description="Disordered" evidence="8">
    <location>
        <begin position="387"/>
        <end position="577"/>
    </location>
</feature>
<dbReference type="InterPro" id="IPR044742">
    <property type="entry name" value="DEAD/DEAH_RhlB"/>
</dbReference>
<sequence length="577" mass="65169">MQFSQFPLDPRLLKGLQAINYETCTPVQEATLKAVLEAKKDVYAQSQTGTGKTASFLIATFWHLLKPENQDKFALILVPTRELVVQIEKEAKAIGQFLSFNMATIYGGTAYDKQLHSLRRNPRIVVATPGRLLDFADKQAINLQNAGVLVIDEADRLFDMGFHKDLLKIIKMLPAPQDRLNLLFSATLNNKVGQLAWEHMNNPESIVIKAQSPTVEGIEQRLFHVSRSEKMILLLALLKKENPESVIIFSNTKAGAGQIAKRLKAAGYNCALIEGSIQQKKRLQIINNMKNGNIKILAATDIASRGLHIPDLSLVINFDLPDDAENYIHRIGRTARGSQTTGLAISFACERFVYNLASIEKLIKKKIPMSIIDNELQQLVDLTIKEEASRPKPVGQESTSHYEHRRKDHPRREPSSSPRSSRNYGEKSPKSNHKPTNTRPKTTKDHAPERDHEVHPPREATRKPRPDRPARSQHDRNDRPQTERPTRSSHPRNDRPDRPQRSAPSDRTPRNGQHESRAKHSRSHTTASQQNRPQSPHQAKPKGASHPNPPKPKGQKPHEDKSKGIFNFFNKIFSKED</sequence>
<keyword evidence="13" id="KW-1185">Reference proteome</keyword>
<evidence type="ECO:0000259" key="9">
    <source>
        <dbReference type="PROSITE" id="PS51192"/>
    </source>
</evidence>
<comment type="similarity">
    <text evidence="5 7">Belongs to the DEAD box helicase family.</text>
</comment>
<evidence type="ECO:0000313" key="12">
    <source>
        <dbReference type="EMBL" id="NIZ69974.1"/>
    </source>
</evidence>